<evidence type="ECO:0000256" key="7">
    <source>
        <dbReference type="ARBA" id="ARBA00022958"/>
    </source>
</evidence>
<keyword evidence="3 9" id="KW-0479">Metal-binding</keyword>
<comment type="similarity">
    <text evidence="1 9 10">Belongs to the TRAFAC class TrmE-Era-EngA-EngB-Septin-like GTPase superfamily. TrmE GTPase family.</text>
</comment>
<dbReference type="HAMAP" id="MF_00379">
    <property type="entry name" value="GTPase_MnmE"/>
    <property type="match status" value="1"/>
</dbReference>
<dbReference type="SUPFAM" id="SSF116878">
    <property type="entry name" value="TrmE connector domain"/>
    <property type="match status" value="1"/>
</dbReference>
<dbReference type="Gene3D" id="3.30.1360.120">
    <property type="entry name" value="Probable tRNA modification gtpase trme, domain 1"/>
    <property type="match status" value="1"/>
</dbReference>
<evidence type="ECO:0000313" key="13">
    <source>
        <dbReference type="Proteomes" id="UP000199514"/>
    </source>
</evidence>
<evidence type="ECO:0000256" key="10">
    <source>
        <dbReference type="RuleBase" id="RU003313"/>
    </source>
</evidence>
<dbReference type="STRING" id="927664.SAMN05421780_111149"/>
<feature type="binding site" evidence="9">
    <location>
        <position position="100"/>
    </location>
    <ligand>
        <name>(6S)-5-formyl-5,6,7,8-tetrahydrofolate</name>
        <dbReference type="ChEBI" id="CHEBI:57457"/>
    </ligand>
</feature>
<evidence type="ECO:0000256" key="5">
    <source>
        <dbReference type="ARBA" id="ARBA00022801"/>
    </source>
</evidence>
<dbReference type="GO" id="GO:0002098">
    <property type="term" value="P:tRNA wobble uridine modification"/>
    <property type="evidence" value="ECO:0007669"/>
    <property type="project" value="TreeGrafter"/>
</dbReference>
<dbReference type="AlphaFoldDB" id="A0A1I1N4H8"/>
<feature type="binding site" evidence="9">
    <location>
        <position position="264"/>
    </location>
    <ligand>
        <name>K(+)</name>
        <dbReference type="ChEBI" id="CHEBI:29103"/>
    </ligand>
</feature>
<dbReference type="InterPro" id="IPR031168">
    <property type="entry name" value="G_TrmE"/>
</dbReference>
<feature type="binding site" evidence="9">
    <location>
        <begin position="289"/>
        <end position="292"/>
    </location>
    <ligand>
        <name>GTP</name>
        <dbReference type="ChEBI" id="CHEBI:37565"/>
    </ligand>
</feature>
<accession>A0A1I1N4H8</accession>
<feature type="binding site" evidence="9">
    <location>
        <position position="266"/>
    </location>
    <ligand>
        <name>K(+)</name>
        <dbReference type="ChEBI" id="CHEBI:29103"/>
    </ligand>
</feature>
<dbReference type="GO" id="GO:0030488">
    <property type="term" value="P:tRNA methylation"/>
    <property type="evidence" value="ECO:0007669"/>
    <property type="project" value="TreeGrafter"/>
</dbReference>
<feature type="binding site" evidence="9">
    <location>
        <begin position="245"/>
        <end position="250"/>
    </location>
    <ligand>
        <name>GTP</name>
        <dbReference type="ChEBI" id="CHEBI:37565"/>
    </ligand>
</feature>
<dbReference type="PRINTS" id="PR00449">
    <property type="entry name" value="RASTRNSFRMNG"/>
</dbReference>
<dbReference type="PANTHER" id="PTHR42714:SF2">
    <property type="entry name" value="TRNA MODIFICATION GTPASE GTPBP3, MITOCHONDRIAL"/>
    <property type="match status" value="1"/>
</dbReference>
<feature type="binding site" evidence="9">
    <location>
        <position position="245"/>
    </location>
    <ligand>
        <name>K(+)</name>
        <dbReference type="ChEBI" id="CHEBI:29103"/>
    </ligand>
</feature>
<keyword evidence="13" id="KW-1185">Reference proteome</keyword>
<dbReference type="EC" id="3.6.-.-" evidence="9"/>
<dbReference type="PANTHER" id="PTHR42714">
    <property type="entry name" value="TRNA MODIFICATION GTPASE GTPBP3"/>
    <property type="match status" value="1"/>
</dbReference>
<feature type="binding site" evidence="9">
    <location>
        <position position="270"/>
    </location>
    <ligand>
        <name>Mg(2+)</name>
        <dbReference type="ChEBI" id="CHEBI:18420"/>
    </ligand>
</feature>
<feature type="domain" description="TrmE-type G" evidence="11">
    <location>
        <begin position="235"/>
        <end position="397"/>
    </location>
</feature>
<dbReference type="Pfam" id="PF01926">
    <property type="entry name" value="MMR_HSR1"/>
    <property type="match status" value="1"/>
</dbReference>
<keyword evidence="7 9" id="KW-0630">Potassium</keyword>
<evidence type="ECO:0000256" key="2">
    <source>
        <dbReference type="ARBA" id="ARBA00022694"/>
    </source>
</evidence>
<gene>
    <name evidence="9" type="primary">mnmE</name>
    <name evidence="9" type="synonym">trmE</name>
    <name evidence="12" type="ORF">SAMN05421780_111149</name>
</gene>
<evidence type="ECO:0000259" key="11">
    <source>
        <dbReference type="PROSITE" id="PS51709"/>
    </source>
</evidence>
<keyword evidence="8 9" id="KW-0342">GTP-binding</keyword>
<evidence type="ECO:0000256" key="4">
    <source>
        <dbReference type="ARBA" id="ARBA00022741"/>
    </source>
</evidence>
<dbReference type="GO" id="GO:0046872">
    <property type="term" value="F:metal ion binding"/>
    <property type="evidence" value="ECO:0007669"/>
    <property type="project" value="UniProtKB-KW"/>
</dbReference>
<keyword evidence="9" id="KW-0963">Cytoplasm</keyword>
<dbReference type="InterPro" id="IPR018948">
    <property type="entry name" value="GTP-bd_TrmE_N"/>
</dbReference>
<comment type="cofactor">
    <cofactor evidence="9">
        <name>K(+)</name>
        <dbReference type="ChEBI" id="CHEBI:29103"/>
    </cofactor>
    <text evidence="9">Binds 1 potassium ion per subunit.</text>
</comment>
<feature type="binding site" evidence="9">
    <location>
        <position position="249"/>
    </location>
    <ligand>
        <name>Mg(2+)</name>
        <dbReference type="ChEBI" id="CHEBI:18420"/>
    </ligand>
</feature>
<dbReference type="InterPro" id="IPR027417">
    <property type="entry name" value="P-loop_NTPase"/>
</dbReference>
<comment type="function">
    <text evidence="9">Exhibits a very high intrinsic GTPase hydrolysis rate. Involved in the addition of a carboxymethylaminomethyl (cmnm) group at the wobble position (U34) of certain tRNAs, forming tRNA-cmnm(5)s(2)U34.</text>
</comment>
<keyword evidence="5 9" id="KW-0378">Hydrolase</keyword>
<comment type="caution">
    <text evidence="9">Lacks conserved residue(s) required for the propagation of feature annotation.</text>
</comment>
<dbReference type="GO" id="GO:0005525">
    <property type="term" value="F:GTP binding"/>
    <property type="evidence" value="ECO:0007669"/>
    <property type="project" value="UniProtKB-UniRule"/>
</dbReference>
<dbReference type="Proteomes" id="UP000199514">
    <property type="component" value="Unassembled WGS sequence"/>
</dbReference>
<dbReference type="PROSITE" id="PS51709">
    <property type="entry name" value="G_TRME"/>
    <property type="match status" value="1"/>
</dbReference>
<protein>
    <recommendedName>
        <fullName evidence="9">tRNA modification GTPase MnmE</fullName>
        <ecNumber evidence="9">3.6.-.-</ecNumber>
    </recommendedName>
</protein>
<feature type="binding site" evidence="9">
    <location>
        <position position="269"/>
    </location>
    <ligand>
        <name>K(+)</name>
        <dbReference type="ChEBI" id="CHEBI:29103"/>
    </ligand>
</feature>
<dbReference type="EMBL" id="FOLE01000011">
    <property type="protein sequence ID" value="SFC89713.1"/>
    <property type="molecule type" value="Genomic_DNA"/>
</dbReference>
<evidence type="ECO:0000313" key="12">
    <source>
        <dbReference type="EMBL" id="SFC89713.1"/>
    </source>
</evidence>
<dbReference type="InterPro" id="IPR027368">
    <property type="entry name" value="MnmE_dom2"/>
</dbReference>
<feature type="binding site" evidence="9">
    <location>
        <begin position="264"/>
        <end position="270"/>
    </location>
    <ligand>
        <name>GTP</name>
        <dbReference type="ChEBI" id="CHEBI:37565"/>
    </ligand>
</feature>
<dbReference type="InterPro" id="IPR027266">
    <property type="entry name" value="TrmE/GcvT-like"/>
</dbReference>
<evidence type="ECO:0000256" key="9">
    <source>
        <dbReference type="HAMAP-Rule" id="MF_00379"/>
    </source>
</evidence>
<evidence type="ECO:0000256" key="1">
    <source>
        <dbReference type="ARBA" id="ARBA00011043"/>
    </source>
</evidence>
<dbReference type="NCBIfam" id="NF003661">
    <property type="entry name" value="PRK05291.1-3"/>
    <property type="match status" value="1"/>
</dbReference>
<sequence>MQTPKKSVFAMRPESNFSFQDTIVAPISAAGVGAVALLRVSGQQAFEICNQLFKSKKLADVPSHTVHFGILRDMAGKPLDEVLITVFKAPNSFTGENVAEIACHGSPFIVQEILRNLVAAGARMAQAGEFTRRAFLNGKFDLAQAEAVADLIAAETEAARDAALSQMRGGFSKEIQTLREKLIHFASLIELELDFGEEDVEFADRQDLRDLIYELRGLITPLLTSFSYGNVLKNGVPTVIAGRPNAGKSTLLNALLKEEKAIVSEIAGTTRDFIEDELVMEGIVFRFIDTAGLREGTTDRIEAIGIERTKAKMQQAGLILYMFDLQDIRDVEDYISHREYVQSFGVPFLMVGNKADVYLPDELKAYFDSVAEEVVLISAKKQLHLEDLKNHILRKLNIGEVRAGNTVVTNARHHEALVQTDASLLAVLDGLDRRVTGDFLAMDIRHALHALGSITGQISHEDLLDNIFSKFCIGK</sequence>
<keyword evidence="2 9" id="KW-0819">tRNA processing</keyword>
<evidence type="ECO:0000256" key="3">
    <source>
        <dbReference type="ARBA" id="ARBA00022723"/>
    </source>
</evidence>
<dbReference type="GO" id="GO:0042802">
    <property type="term" value="F:identical protein binding"/>
    <property type="evidence" value="ECO:0007669"/>
    <property type="project" value="UniProtKB-ARBA"/>
</dbReference>
<feature type="binding site" evidence="9">
    <location>
        <position position="39"/>
    </location>
    <ligand>
        <name>(6S)-5-formyl-5,6,7,8-tetrahydrofolate</name>
        <dbReference type="ChEBI" id="CHEBI:57457"/>
    </ligand>
</feature>
<proteinExistence type="inferred from homology"/>
<feature type="binding site" evidence="9">
    <location>
        <position position="139"/>
    </location>
    <ligand>
        <name>(6S)-5-formyl-5,6,7,8-tetrahydrofolate</name>
        <dbReference type="ChEBI" id="CHEBI:57457"/>
    </ligand>
</feature>
<dbReference type="InterPro" id="IPR004520">
    <property type="entry name" value="GTPase_MnmE"/>
</dbReference>
<dbReference type="GO" id="GO:0005829">
    <property type="term" value="C:cytosol"/>
    <property type="evidence" value="ECO:0007669"/>
    <property type="project" value="TreeGrafter"/>
</dbReference>
<reference evidence="12 13" key="1">
    <citation type="submission" date="2016-10" db="EMBL/GenBank/DDBJ databases">
        <authorList>
            <person name="de Groot N.N."/>
        </authorList>
    </citation>
    <scope>NUCLEOTIDE SEQUENCE [LARGE SCALE GENOMIC DNA]</scope>
    <source>
        <strain evidence="12 13">DSM 6793</strain>
    </source>
</reference>
<dbReference type="GO" id="GO:0003924">
    <property type="term" value="F:GTPase activity"/>
    <property type="evidence" value="ECO:0007669"/>
    <property type="project" value="UniProtKB-UniRule"/>
</dbReference>
<dbReference type="Pfam" id="PF12631">
    <property type="entry name" value="MnmE_helical"/>
    <property type="match status" value="1"/>
</dbReference>
<keyword evidence="4 9" id="KW-0547">Nucleotide-binding</keyword>
<dbReference type="InterPro" id="IPR005225">
    <property type="entry name" value="Small_GTP-bd"/>
</dbReference>
<dbReference type="NCBIfam" id="TIGR00231">
    <property type="entry name" value="small_GTP"/>
    <property type="match status" value="1"/>
</dbReference>
<dbReference type="Gene3D" id="1.20.120.430">
    <property type="entry name" value="tRNA modification GTPase MnmE domain 2"/>
    <property type="match status" value="1"/>
</dbReference>
<feature type="binding site" evidence="9">
    <location>
        <position position="475"/>
    </location>
    <ligand>
        <name>(6S)-5-formyl-5,6,7,8-tetrahydrofolate</name>
        <dbReference type="ChEBI" id="CHEBI:57457"/>
    </ligand>
</feature>
<name>A0A1I1N4H8_9BACT</name>
<dbReference type="CDD" id="cd04164">
    <property type="entry name" value="trmE"/>
    <property type="match status" value="1"/>
</dbReference>
<dbReference type="InterPro" id="IPR006073">
    <property type="entry name" value="GTP-bd"/>
</dbReference>
<dbReference type="Pfam" id="PF10396">
    <property type="entry name" value="TrmE_N"/>
    <property type="match status" value="1"/>
</dbReference>
<dbReference type="NCBIfam" id="TIGR00450">
    <property type="entry name" value="mnmE_trmE_thdF"/>
    <property type="match status" value="1"/>
</dbReference>
<dbReference type="Gene3D" id="3.40.50.300">
    <property type="entry name" value="P-loop containing nucleotide triphosphate hydrolases"/>
    <property type="match status" value="1"/>
</dbReference>
<evidence type="ECO:0000256" key="6">
    <source>
        <dbReference type="ARBA" id="ARBA00022842"/>
    </source>
</evidence>
<evidence type="ECO:0000256" key="8">
    <source>
        <dbReference type="ARBA" id="ARBA00023134"/>
    </source>
</evidence>
<feature type="binding site" evidence="9">
    <location>
        <begin position="353"/>
        <end position="356"/>
    </location>
    <ligand>
        <name>GTP</name>
        <dbReference type="ChEBI" id="CHEBI:37565"/>
    </ligand>
</feature>
<organism evidence="12 13">
    <name type="scientific">Flexibacter flexilis DSM 6793</name>
    <dbReference type="NCBI Taxonomy" id="927664"/>
    <lineage>
        <taxon>Bacteria</taxon>
        <taxon>Pseudomonadati</taxon>
        <taxon>Bacteroidota</taxon>
        <taxon>Cytophagia</taxon>
        <taxon>Cytophagales</taxon>
        <taxon>Flexibacteraceae</taxon>
        <taxon>Flexibacter</taxon>
    </lineage>
</organism>
<dbReference type="CDD" id="cd14858">
    <property type="entry name" value="TrmE_N"/>
    <property type="match status" value="1"/>
</dbReference>
<dbReference type="InterPro" id="IPR025867">
    <property type="entry name" value="MnmE_helical"/>
</dbReference>
<keyword evidence="6 9" id="KW-0460">Magnesium</keyword>
<dbReference type="FunFam" id="3.30.1360.120:FF:000003">
    <property type="entry name" value="tRNA modification GTPase MnmE"/>
    <property type="match status" value="1"/>
</dbReference>
<dbReference type="SUPFAM" id="SSF52540">
    <property type="entry name" value="P-loop containing nucleoside triphosphate hydrolases"/>
    <property type="match status" value="1"/>
</dbReference>
<comment type="subcellular location">
    <subcellularLocation>
        <location evidence="9">Cytoplasm</location>
    </subcellularLocation>
</comment>
<comment type="subunit">
    <text evidence="9">Homodimer. Heterotetramer of two MnmE and two MnmG subunits.</text>
</comment>